<reference evidence="3" key="1">
    <citation type="submission" date="2022-10" db="EMBL/GenBank/DDBJ databases">
        <title>The complete genomes of actinobacterial strains from the NBC collection.</title>
        <authorList>
            <person name="Joergensen T.S."/>
            <person name="Alvarez Arevalo M."/>
            <person name="Sterndorff E.B."/>
            <person name="Faurdal D."/>
            <person name="Vuksanovic O."/>
            <person name="Mourched A.-S."/>
            <person name="Charusanti P."/>
            <person name="Shaw S."/>
            <person name="Blin K."/>
            <person name="Weber T."/>
        </authorList>
    </citation>
    <scope>NUCLEOTIDE SEQUENCE</scope>
    <source>
        <strain evidence="3">NBC_00003</strain>
    </source>
</reference>
<evidence type="ECO:0000313" key="3">
    <source>
        <dbReference type="EMBL" id="WTW63312.1"/>
    </source>
</evidence>
<organism evidence="3">
    <name type="scientific">Streptomyces sp. NBC_00003</name>
    <dbReference type="NCBI Taxonomy" id="2903608"/>
    <lineage>
        <taxon>Bacteria</taxon>
        <taxon>Bacillati</taxon>
        <taxon>Actinomycetota</taxon>
        <taxon>Actinomycetes</taxon>
        <taxon>Kitasatosporales</taxon>
        <taxon>Streptomycetaceae</taxon>
        <taxon>Streptomyces</taxon>
    </lineage>
</organism>
<feature type="signal peptide" evidence="2">
    <location>
        <begin position="1"/>
        <end position="27"/>
    </location>
</feature>
<feature type="chain" id="PRO_5043827538" description="Secreted protein" evidence="2">
    <location>
        <begin position="28"/>
        <end position="93"/>
    </location>
</feature>
<sequence length="93" mass="9136">MNTHQRLKAATVAASLLLLAAPGIAAADGSAGHGSVSETGQPKIFGSKGKVAEALTTGMTKLNSALQNGGPVAAAQNGRPTGSLQNGRPFVGN</sequence>
<gene>
    <name evidence="3" type="ORF">OG549_23135</name>
</gene>
<evidence type="ECO:0008006" key="4">
    <source>
        <dbReference type="Google" id="ProtNLM"/>
    </source>
</evidence>
<accession>A0AAU2V7H8</accession>
<protein>
    <recommendedName>
        <fullName evidence="4">Secreted protein</fullName>
    </recommendedName>
</protein>
<dbReference type="AlphaFoldDB" id="A0AAU2V7H8"/>
<dbReference type="EMBL" id="CP108318">
    <property type="protein sequence ID" value="WTW63312.1"/>
    <property type="molecule type" value="Genomic_DNA"/>
</dbReference>
<keyword evidence="2" id="KW-0732">Signal</keyword>
<proteinExistence type="predicted"/>
<evidence type="ECO:0000256" key="1">
    <source>
        <dbReference type="SAM" id="MobiDB-lite"/>
    </source>
</evidence>
<name>A0AAU2V7H8_9ACTN</name>
<evidence type="ECO:0000256" key="2">
    <source>
        <dbReference type="SAM" id="SignalP"/>
    </source>
</evidence>
<feature type="region of interest" description="Disordered" evidence="1">
    <location>
        <begin position="71"/>
        <end position="93"/>
    </location>
</feature>